<evidence type="ECO:0000313" key="11">
    <source>
        <dbReference type="Proteomes" id="UP000027778"/>
    </source>
</evidence>
<dbReference type="InterPro" id="IPR036291">
    <property type="entry name" value="NAD(P)-bd_dom_sf"/>
</dbReference>
<dbReference type="InterPro" id="IPR020904">
    <property type="entry name" value="Sc_DH/Rdtase_CS"/>
</dbReference>
<dbReference type="NCBIfam" id="NF006074">
    <property type="entry name" value="PRK08220.1"/>
    <property type="match status" value="1"/>
</dbReference>
<dbReference type="GO" id="GO:0008667">
    <property type="term" value="F:2,3-dihydro-2,3-dihydroxybenzoate dehydrogenase activity"/>
    <property type="evidence" value="ECO:0007669"/>
    <property type="project" value="UniProtKB-UniRule"/>
</dbReference>
<dbReference type="Proteomes" id="UP000027778">
    <property type="component" value="Unassembled WGS sequence"/>
</dbReference>
<dbReference type="GO" id="GO:0019290">
    <property type="term" value="P:siderophore biosynthetic process"/>
    <property type="evidence" value="ECO:0007669"/>
    <property type="project" value="InterPro"/>
</dbReference>
<evidence type="ECO:0000256" key="8">
    <source>
        <dbReference type="NCBIfam" id="TIGR04316"/>
    </source>
</evidence>
<dbReference type="RefSeq" id="WP_033674844.1">
    <property type="nucleotide sequence ID" value="NZ_JOTM01000010.1"/>
</dbReference>
<evidence type="ECO:0000256" key="3">
    <source>
        <dbReference type="ARBA" id="ARBA00023002"/>
    </source>
</evidence>
<gene>
    <name evidence="10" type="ORF">BAGA_04515</name>
</gene>
<dbReference type="InterPro" id="IPR003560">
    <property type="entry name" value="DHB_DH"/>
</dbReference>
<dbReference type="SUPFAM" id="SSF51735">
    <property type="entry name" value="NAD(P)-binding Rossmann-fold domains"/>
    <property type="match status" value="1"/>
</dbReference>
<dbReference type="STRING" id="574375.AZF08_15680"/>
<dbReference type="InterPro" id="IPR002347">
    <property type="entry name" value="SDR_fam"/>
</dbReference>
<accession>A0A073KBQ2</accession>
<name>A0A073KBQ2_9BACI</name>
<dbReference type="NCBIfam" id="TIGR04316">
    <property type="entry name" value="dhbA_paeA"/>
    <property type="match status" value="1"/>
</dbReference>
<dbReference type="eggNOG" id="COG1028">
    <property type="taxonomic scope" value="Bacteria"/>
</dbReference>
<dbReference type="Gene3D" id="3.40.50.720">
    <property type="entry name" value="NAD(P)-binding Rossmann-like Domain"/>
    <property type="match status" value="1"/>
</dbReference>
<dbReference type="PANTHER" id="PTHR42760:SF115">
    <property type="entry name" value="3-OXOACYL-[ACYL-CARRIER-PROTEIN] REDUCTASE FABG"/>
    <property type="match status" value="1"/>
</dbReference>
<dbReference type="PRINTS" id="PR01397">
    <property type="entry name" value="DHBDHDRGNASE"/>
</dbReference>
<evidence type="ECO:0000256" key="4">
    <source>
        <dbReference type="ARBA" id="ARBA00023027"/>
    </source>
</evidence>
<keyword evidence="11" id="KW-1185">Reference proteome</keyword>
<evidence type="ECO:0000313" key="10">
    <source>
        <dbReference type="EMBL" id="KEK23985.1"/>
    </source>
</evidence>
<reference evidence="10 11" key="1">
    <citation type="submission" date="2014-06" db="EMBL/GenBank/DDBJ databases">
        <title>Draft genome sequence of Bacillus gaemokensis JCM 15801 (MCCC 1A00707).</title>
        <authorList>
            <person name="Lai Q."/>
            <person name="Liu Y."/>
            <person name="Shao Z."/>
        </authorList>
    </citation>
    <scope>NUCLEOTIDE SEQUENCE [LARGE SCALE GENOMIC DNA]</scope>
    <source>
        <strain evidence="10 11">JCM 15801</strain>
    </source>
</reference>
<dbReference type="PRINTS" id="PR00080">
    <property type="entry name" value="SDRFAMILY"/>
</dbReference>
<evidence type="ECO:0000256" key="6">
    <source>
        <dbReference type="ARBA" id="ARBA00066334"/>
    </source>
</evidence>
<keyword evidence="4" id="KW-0520">NAD</keyword>
<proteinExistence type="inferred from homology"/>
<evidence type="ECO:0000256" key="9">
    <source>
        <dbReference type="RuleBase" id="RU000363"/>
    </source>
</evidence>
<evidence type="ECO:0000256" key="1">
    <source>
        <dbReference type="ARBA" id="ARBA00004924"/>
    </source>
</evidence>
<comment type="catalytic activity">
    <reaction evidence="5">
        <text>(2S,3S)-2,3-dihydroxy-2,3-dihydrobenzoate + NAD(+) = 2,3-dihydroxybenzoate + NADH + H(+)</text>
        <dbReference type="Rhea" id="RHEA:23824"/>
        <dbReference type="ChEBI" id="CHEBI:15378"/>
        <dbReference type="ChEBI" id="CHEBI:36654"/>
        <dbReference type="ChEBI" id="CHEBI:57540"/>
        <dbReference type="ChEBI" id="CHEBI:57945"/>
        <dbReference type="ChEBI" id="CHEBI:58764"/>
        <dbReference type="EC" id="1.3.1.28"/>
    </reaction>
</comment>
<dbReference type="AlphaFoldDB" id="A0A073KBQ2"/>
<comment type="similarity">
    <text evidence="2 9">Belongs to the short-chain dehydrogenases/reductases (SDR) family.</text>
</comment>
<comment type="pathway">
    <text evidence="1">Siderophore biosynthesis.</text>
</comment>
<dbReference type="Pfam" id="PF00106">
    <property type="entry name" value="adh_short"/>
    <property type="match status" value="1"/>
</dbReference>
<dbReference type="EMBL" id="JOTM01000010">
    <property type="protein sequence ID" value="KEK23985.1"/>
    <property type="molecule type" value="Genomic_DNA"/>
</dbReference>
<sequence>MNFGEFDGKVALVTGAAQGIGETVANMLAERGAKVAAVDQNMLGLNKLSDYHATRGGLLKAFPLDVSDSSAVEDTVNQVEDTMGPIDILVNVAGVLKMSAIHSLSDEDWDKTFSVNATGVFYVSRSVSKRMMSRKSGAIVTVGSNAASVPRMEMAAYVASKAAATMFTKCLGLELAEYGIRCNLVSPGSTETDMQRLLWADENGAEKIIAGSQDTYRLGIPLKKIATPSEIAEAVLFLASDKASHITMHNLCIDGGATLGI</sequence>
<organism evidence="10 11">
    <name type="scientific">Bacillus gaemokensis</name>
    <dbReference type="NCBI Taxonomy" id="574375"/>
    <lineage>
        <taxon>Bacteria</taxon>
        <taxon>Bacillati</taxon>
        <taxon>Bacillota</taxon>
        <taxon>Bacilli</taxon>
        <taxon>Bacillales</taxon>
        <taxon>Bacillaceae</taxon>
        <taxon>Bacillus</taxon>
        <taxon>Bacillus cereus group</taxon>
    </lineage>
</organism>
<protein>
    <recommendedName>
        <fullName evidence="7 8">2,3-dihydro-2,3-dihydroxybenzoate dehydrogenase</fullName>
        <ecNumber evidence="6 8">1.3.1.28</ecNumber>
    </recommendedName>
</protein>
<dbReference type="PROSITE" id="PS00061">
    <property type="entry name" value="ADH_SHORT"/>
    <property type="match status" value="1"/>
</dbReference>
<keyword evidence="3" id="KW-0560">Oxidoreductase</keyword>
<dbReference type="FunFam" id="3.40.50.720:FF:000160">
    <property type="entry name" value="2,3-dihydro-2,3-dihydroxybenzoate dehydrogenase"/>
    <property type="match status" value="1"/>
</dbReference>
<dbReference type="EC" id="1.3.1.28" evidence="6 8"/>
<evidence type="ECO:0000256" key="5">
    <source>
        <dbReference type="ARBA" id="ARBA00052874"/>
    </source>
</evidence>
<dbReference type="OrthoDB" id="9803333at2"/>
<dbReference type="GO" id="GO:0016616">
    <property type="term" value="F:oxidoreductase activity, acting on the CH-OH group of donors, NAD or NADP as acceptor"/>
    <property type="evidence" value="ECO:0007669"/>
    <property type="project" value="TreeGrafter"/>
</dbReference>
<evidence type="ECO:0000256" key="7">
    <source>
        <dbReference type="ARBA" id="ARBA00067530"/>
    </source>
</evidence>
<dbReference type="PANTHER" id="PTHR42760">
    <property type="entry name" value="SHORT-CHAIN DEHYDROGENASES/REDUCTASES FAMILY MEMBER"/>
    <property type="match status" value="1"/>
</dbReference>
<evidence type="ECO:0000256" key="2">
    <source>
        <dbReference type="ARBA" id="ARBA00006484"/>
    </source>
</evidence>
<comment type="caution">
    <text evidence="10">The sequence shown here is derived from an EMBL/GenBank/DDBJ whole genome shotgun (WGS) entry which is preliminary data.</text>
</comment>